<organism evidence="1 2">
    <name type="scientific">Lutibacter profundi</name>
    <dbReference type="NCBI Taxonomy" id="1622118"/>
    <lineage>
        <taxon>Bacteria</taxon>
        <taxon>Pseudomonadati</taxon>
        <taxon>Bacteroidota</taxon>
        <taxon>Flavobacteriia</taxon>
        <taxon>Flavobacteriales</taxon>
        <taxon>Flavobacteriaceae</taxon>
        <taxon>Lutibacter</taxon>
    </lineage>
</organism>
<proteinExistence type="predicted"/>
<dbReference type="KEGG" id="lut:Lupro_03100"/>
<keyword evidence="2" id="KW-1185">Reference proteome</keyword>
<evidence type="ECO:0000313" key="2">
    <source>
        <dbReference type="Proteomes" id="UP000059672"/>
    </source>
</evidence>
<reference evidence="1 2" key="2">
    <citation type="journal article" date="2016" name="Int. J. Syst. Evol. Microbiol.">
        <title>Lutibacter profundi sp. nov., isolated from a deep-sea hydrothermal system on the Arctic Mid-Ocean Ridge and emended description of the genus Lutibacter.</title>
        <authorList>
            <person name="Le Moine Bauer S."/>
            <person name="Roalkvam I."/>
            <person name="Steen I.H."/>
            <person name="Dahle H."/>
        </authorList>
    </citation>
    <scope>NUCLEOTIDE SEQUENCE [LARGE SCALE GENOMIC DNA]</scope>
    <source>
        <strain evidence="1 2">LP1</strain>
    </source>
</reference>
<evidence type="ECO:0000313" key="1">
    <source>
        <dbReference type="EMBL" id="AMC10303.1"/>
    </source>
</evidence>
<gene>
    <name evidence="1" type="ORF">Lupro_03100</name>
</gene>
<accession>A0A0X8G586</accession>
<dbReference type="STRING" id="1622118.Lupro_03100"/>
<protein>
    <submittedName>
        <fullName evidence="1">Uncharacterized protein</fullName>
    </submittedName>
</protein>
<dbReference type="AlphaFoldDB" id="A0A0X8G586"/>
<reference evidence="2" key="1">
    <citation type="submission" date="2015-12" db="EMBL/GenBank/DDBJ databases">
        <title>Complete genome sequence of Lutibacter profundus strain LP1.</title>
        <authorList>
            <person name="Wissuwa J."/>
            <person name="Le Moine Bauer S."/>
            <person name="Stokke R."/>
            <person name="Dahle H."/>
            <person name="Steen I.H."/>
        </authorList>
    </citation>
    <scope>NUCLEOTIDE SEQUENCE [LARGE SCALE GENOMIC DNA]</scope>
    <source>
        <strain evidence="2">LP1</strain>
    </source>
</reference>
<dbReference type="Proteomes" id="UP000059672">
    <property type="component" value="Chromosome"/>
</dbReference>
<name>A0A0X8G586_9FLAO</name>
<sequence length="405" mass="47092">MYEFETNLKSEINSKKIKNNINKLYIKYNILVTLYNKNMATIELVKYLSRTKKSLKKINLNTLDDFNGIITYYETNGTIKKITSYENGIQVNEFNQKQISKNLSAKVPSIGTTLIPVFIDHWRDIYQNLGGGSTYFYYINSHYEGTTVEYVYVNTGFTSYGTYHGHFDDPHGPPNHPDNHPDEILINPNFENTKAECIYNKLNELSTSFKEAIKKFDGDFPVSHLRLTINNNLGLNTYGETQPPQNYITEIQFNENRFGNLSDLGKAIVFAHEIIHAEIFRKMLSAAQQGDLNLNLYSTQERINYINSLKDNFPGIYDYYVERYKPTWNHEMMASHYRNTIADMLQEFDNNRLSRLTYENLAWVGLGKLENNQSTIAWDNLTIDEKQTIEQLINQYFFNGPSNCN</sequence>
<dbReference type="EMBL" id="CP013355">
    <property type="protein sequence ID" value="AMC10303.1"/>
    <property type="molecule type" value="Genomic_DNA"/>
</dbReference>